<evidence type="ECO:0000313" key="8">
    <source>
        <dbReference type="EMBL" id="BBF23030.1"/>
    </source>
</evidence>
<dbReference type="GO" id="GO:0005886">
    <property type="term" value="C:plasma membrane"/>
    <property type="evidence" value="ECO:0007669"/>
    <property type="project" value="InterPro"/>
</dbReference>
<accession>A0A2Z6IAV0</accession>
<sequence length="1581" mass="166039">MTPKKCIGLALGALGGTAVLAAGAAGILLFTTPGLEFAARTAVKYVPGLSIGGIEGRIDRLTITDFAYEMPGVTVAAKRLHTVFDLAALFNSFARIEAVDVSGLAVTIETSAMAPSAPAPEEESASLALQLPAPWRFAVERLSVEDADVVADGSRVAWGSFTTGAAWSGRALQLTPTVLEDVRLTLAKAAEAPSSSVSSASSGASTQEPEPAQASQETHEPQATEAPAPTEVAANHVSAGTSETAPQNAPNRAPAAEGTEAPSPEKVASAPSAASDGPAAAPLSSDASSVPKSAPSDSGFTFTGRDEAEAPVYAGKFEAPKPRGVQKSIAEVLDETFANPLIEALPTVELPLDVAIEDLEIRNIRWTNASDFGVPTTDVARIHLRASTLGSTVTVQTAEIASPEGDLAFEGKVRLADTWPLDLRLAVGMDAERVASLVPALRPYFEANRPAGAGALSDSVELRATLSGALLERLGFDLTLKNLLAEPFMVSGDAALAEPKLPLRLDLSLPALTVPLPQSEEGTHAATDAVNSAESANATDKPTEVAAADAAKAPAAPASPANPATETKVGTYFEATTPAATTVVSAAAAESSVNASNPANAVGADPGRSLPGDRVTVRDLRVLFSGDTDDYRLDVSTSVRAELPGSGLAAPAGVDLELRGNGNLNGIRLESLGARFTEGVSGAVKLAGGVEWRRGFVWRGKLETNPEGIDARALVPTAPEYLRGSVDSIFTGNKTGVWRATLSNVKIDGKFGDALLETEGGVWTAHDRSAGFNNFRVRLGKNTLRLDGALQGVRAFDLRAEVDAPGFEHTIEGLRGRAKGFVKLLGTGARPIVDADFTADGLGWQDLSVGKVVLKGKLRNQISEKVMREVIANAKAAKAEYDRQIAEREARGESPEGLSSRDAAVAAALETALAKGELSGEISLAVDDLTLGEGIDYPKIRLLTKGRETNHQATLTVEGEPVSGSLTVKGAVNRRTFDWKGSLEGADIRTPAGIWKQAQPMDIRYTHATKDIRLGAHCWTHEFGEVCLAKPANLRNAGERGAVEVVLKKLDLGLLKPYLPKKRDTIQGIATGNVKASWNLASGALPDVDLLFELPKLDYRTRIDGARFPVSIEDVRVTGRVRKDALEVLWHLVPSEGAVVDGRIGVSDPLGDRKLTGRVRATNVTPVTLKPLLSRGEKAEGRLDADLTVSGTLAHPEIRGRAAFTGLNVDAAMLPLTMEPSDVVFTFLGTSSVLEGALNTRDGNLIVRGSADWSTPADWRARVSAKMSDDKGVLRIAVPPMVTLSAVPDIEARASAERVTLTGRVVIPDARIEVESIPESAVKVSSDAVMLDENLQPKLAPEPPIPFESRVAVELKRALIDAFGLKAALNGELQAVQDPKHGLGLSGQINIPAGRFRAYGQDLMIRRGTVLFAGPVDNPSLSIEAIRNPETTADDVTAGIRVTGTASKPEVTLFSDPAKSQEETLSYLLRGEGLGTLGEGEGNMMTSMLLALGTSTGSPVLGAIGDSVGISNLGIDTTGVGDNSQVVVSGYVLPGLQVKYGIGIFDSLATLTLRYRLMPRLYLEAVSGVDQAIDFLYRFDF</sequence>
<dbReference type="GO" id="GO:0097347">
    <property type="term" value="C:TAM protein secretion complex"/>
    <property type="evidence" value="ECO:0007669"/>
    <property type="project" value="TreeGrafter"/>
</dbReference>
<dbReference type="Pfam" id="PF04357">
    <property type="entry name" value="TamB"/>
    <property type="match status" value="1"/>
</dbReference>
<feature type="signal peptide" evidence="6">
    <location>
        <begin position="1"/>
        <end position="21"/>
    </location>
</feature>
<feature type="region of interest" description="Disordered" evidence="5">
    <location>
        <begin position="190"/>
        <end position="304"/>
    </location>
</feature>
<dbReference type="PANTHER" id="PTHR36985">
    <property type="entry name" value="TRANSLOCATION AND ASSEMBLY MODULE SUBUNIT TAMB"/>
    <property type="match status" value="1"/>
</dbReference>
<keyword evidence="9" id="KW-1185">Reference proteome</keyword>
<feature type="chain" id="PRO_5016454471" description="Translocation and assembly module TamB C-terminal domain-containing protein" evidence="6">
    <location>
        <begin position="22"/>
        <end position="1581"/>
    </location>
</feature>
<proteinExistence type="predicted"/>
<evidence type="ECO:0000256" key="5">
    <source>
        <dbReference type="SAM" id="MobiDB-lite"/>
    </source>
</evidence>
<evidence type="ECO:0000256" key="1">
    <source>
        <dbReference type="ARBA" id="ARBA00004167"/>
    </source>
</evidence>
<evidence type="ECO:0000256" key="4">
    <source>
        <dbReference type="ARBA" id="ARBA00023136"/>
    </source>
</evidence>
<feature type="compositionally biased region" description="Low complexity" evidence="5">
    <location>
        <begin position="546"/>
        <end position="564"/>
    </location>
</feature>
<feature type="region of interest" description="Disordered" evidence="5">
    <location>
        <begin position="593"/>
        <end position="612"/>
    </location>
</feature>
<keyword evidence="3" id="KW-1133">Transmembrane helix</keyword>
<evidence type="ECO:0000256" key="3">
    <source>
        <dbReference type="ARBA" id="ARBA00022989"/>
    </source>
</evidence>
<feature type="compositionally biased region" description="Low complexity" evidence="5">
    <location>
        <begin position="245"/>
        <end position="256"/>
    </location>
</feature>
<protein>
    <recommendedName>
        <fullName evidence="7">Translocation and assembly module TamB C-terminal domain-containing protein</fullName>
    </recommendedName>
</protein>
<dbReference type="RefSeq" id="WP_120176681.1">
    <property type="nucleotide sequence ID" value="NZ_AP018786.1"/>
</dbReference>
<dbReference type="Proteomes" id="UP000271003">
    <property type="component" value="Chromosome"/>
</dbReference>
<reference evidence="8 9" key="1">
    <citation type="journal article" date="2018" name="Int. J. Syst. Evol. Microbiol.">
        <title>Mesosutterella multiformis gen. nov., sp. nov., a member of the family Sutterellaceae and Sutterella megalosphaeroides sp. nov., isolated from human faeces.</title>
        <authorList>
            <person name="Sakamoto M."/>
            <person name="Ikeyama N."/>
            <person name="Kunihiro T."/>
            <person name="Iino T."/>
            <person name="Yuki M."/>
            <person name="Ohkuma M."/>
        </authorList>
    </citation>
    <scope>NUCLEOTIDE SEQUENCE [LARGE SCALE GENOMIC DNA]</scope>
    <source>
        <strain evidence="8 9">6FBBBH3</strain>
    </source>
</reference>
<dbReference type="GO" id="GO:0009306">
    <property type="term" value="P:protein secretion"/>
    <property type="evidence" value="ECO:0007669"/>
    <property type="project" value="InterPro"/>
</dbReference>
<dbReference type="KEGG" id="sutt:SUTMEG_09210"/>
<feature type="compositionally biased region" description="Low complexity" evidence="5">
    <location>
        <begin position="268"/>
        <end position="289"/>
    </location>
</feature>
<evidence type="ECO:0000313" key="9">
    <source>
        <dbReference type="Proteomes" id="UP000271003"/>
    </source>
</evidence>
<keyword evidence="6" id="KW-0732">Signal</keyword>
<dbReference type="OrthoDB" id="5288149at2"/>
<feature type="region of interest" description="Disordered" evidence="5">
    <location>
        <begin position="516"/>
        <end position="564"/>
    </location>
</feature>
<dbReference type="PANTHER" id="PTHR36985:SF1">
    <property type="entry name" value="TRANSLOCATION AND ASSEMBLY MODULE SUBUNIT TAMB"/>
    <property type="match status" value="1"/>
</dbReference>
<evidence type="ECO:0000259" key="7">
    <source>
        <dbReference type="Pfam" id="PF04357"/>
    </source>
</evidence>
<organism evidence="8 9">
    <name type="scientific">Sutterella megalosphaeroides</name>
    <dbReference type="NCBI Taxonomy" id="2494234"/>
    <lineage>
        <taxon>Bacteria</taxon>
        <taxon>Pseudomonadati</taxon>
        <taxon>Pseudomonadota</taxon>
        <taxon>Betaproteobacteria</taxon>
        <taxon>Burkholderiales</taxon>
        <taxon>Sutterellaceae</taxon>
        <taxon>Sutterella</taxon>
    </lineage>
</organism>
<evidence type="ECO:0000256" key="2">
    <source>
        <dbReference type="ARBA" id="ARBA00022692"/>
    </source>
</evidence>
<keyword evidence="2" id="KW-0812">Transmembrane</keyword>
<evidence type="ECO:0000256" key="6">
    <source>
        <dbReference type="SAM" id="SignalP"/>
    </source>
</evidence>
<feature type="compositionally biased region" description="Polar residues" evidence="5">
    <location>
        <begin position="529"/>
        <end position="540"/>
    </location>
</feature>
<dbReference type="EMBL" id="AP018786">
    <property type="protein sequence ID" value="BBF23030.1"/>
    <property type="molecule type" value="Genomic_DNA"/>
</dbReference>
<gene>
    <name evidence="8" type="ORF">SUTMEG_09210</name>
</gene>
<feature type="compositionally biased region" description="Low complexity" evidence="5">
    <location>
        <begin position="223"/>
        <end position="234"/>
    </location>
</feature>
<keyword evidence="4" id="KW-0472">Membrane</keyword>
<comment type="subcellular location">
    <subcellularLocation>
        <location evidence="1">Membrane</location>
        <topology evidence="1">Single-pass membrane protein</topology>
    </subcellularLocation>
</comment>
<feature type="compositionally biased region" description="Low complexity" evidence="5">
    <location>
        <begin position="190"/>
        <end position="205"/>
    </location>
</feature>
<feature type="compositionally biased region" description="Low complexity" evidence="5">
    <location>
        <begin position="593"/>
        <end position="602"/>
    </location>
</feature>
<feature type="domain" description="Translocation and assembly module TamB C-terminal" evidence="7">
    <location>
        <begin position="1240"/>
        <end position="1581"/>
    </location>
</feature>
<dbReference type="InterPro" id="IPR007452">
    <property type="entry name" value="TamB_C"/>
</dbReference>
<name>A0A2Z6IAV0_9BURK</name>